<protein>
    <submittedName>
        <fullName evidence="2">AlpA family phage regulatory protein</fullName>
    </submittedName>
</protein>
<sequence>MSAIDRSKGPTTALYDPISSGRPNSERILRLPEVQQRIGLSRSSIYARIQEGSFPRPIKLGHASGWIETEVHAWIVRQIEQTRTR</sequence>
<name>A0ABY4VY65_9BURK</name>
<gene>
    <name evidence="2" type="ORF">NDR89_15540</name>
</gene>
<feature type="region of interest" description="Disordered" evidence="1">
    <location>
        <begin position="1"/>
        <end position="21"/>
    </location>
</feature>
<dbReference type="PANTHER" id="PTHR36154">
    <property type="entry name" value="DNA-BINDING TRANSCRIPTIONAL ACTIVATOR ALPA"/>
    <property type="match status" value="1"/>
</dbReference>
<proteinExistence type="predicted"/>
<evidence type="ECO:0000256" key="1">
    <source>
        <dbReference type="SAM" id="MobiDB-lite"/>
    </source>
</evidence>
<keyword evidence="3" id="KW-1185">Reference proteome</keyword>
<reference evidence="2" key="1">
    <citation type="submission" date="2022-06" db="EMBL/GenBank/DDBJ databases">
        <title>Complete genome sequence and characterization of Cupriavidus gilardii QJ1 isolated from contaminating cells.</title>
        <authorList>
            <person name="Qi J."/>
        </authorList>
    </citation>
    <scope>NUCLEOTIDE SEQUENCE</scope>
    <source>
        <strain evidence="2">QJ1</strain>
    </source>
</reference>
<dbReference type="InterPro" id="IPR010260">
    <property type="entry name" value="AlpA"/>
</dbReference>
<dbReference type="InterPro" id="IPR052931">
    <property type="entry name" value="Prophage_regulatory_activator"/>
</dbReference>
<evidence type="ECO:0000313" key="2">
    <source>
        <dbReference type="EMBL" id="USE81132.1"/>
    </source>
</evidence>
<dbReference type="PANTHER" id="PTHR36154:SF1">
    <property type="entry name" value="DNA-BINDING TRANSCRIPTIONAL ACTIVATOR ALPA"/>
    <property type="match status" value="1"/>
</dbReference>
<dbReference type="EMBL" id="CP098736">
    <property type="protein sequence ID" value="USE81132.1"/>
    <property type="molecule type" value="Genomic_DNA"/>
</dbReference>
<accession>A0ABY4VY65</accession>
<organism evidence="2 3">
    <name type="scientific">Cupriavidus gilardii</name>
    <dbReference type="NCBI Taxonomy" id="82541"/>
    <lineage>
        <taxon>Bacteria</taxon>
        <taxon>Pseudomonadati</taxon>
        <taxon>Pseudomonadota</taxon>
        <taxon>Betaproteobacteria</taxon>
        <taxon>Burkholderiales</taxon>
        <taxon>Burkholderiaceae</taxon>
        <taxon>Cupriavidus</taxon>
    </lineage>
</organism>
<evidence type="ECO:0000313" key="3">
    <source>
        <dbReference type="Proteomes" id="UP001056648"/>
    </source>
</evidence>
<dbReference type="Pfam" id="PF05930">
    <property type="entry name" value="Phage_AlpA"/>
    <property type="match status" value="1"/>
</dbReference>
<dbReference type="Proteomes" id="UP001056648">
    <property type="component" value="Chromosome 2"/>
</dbReference>
<dbReference type="Gene3D" id="1.10.238.160">
    <property type="match status" value="1"/>
</dbReference>